<organism evidence="10 12">
    <name type="scientific">Pelagicoccus enzymogenes</name>
    <dbReference type="NCBI Taxonomy" id="2773457"/>
    <lineage>
        <taxon>Bacteria</taxon>
        <taxon>Pseudomonadati</taxon>
        <taxon>Verrucomicrobiota</taxon>
        <taxon>Opitutia</taxon>
        <taxon>Puniceicoccales</taxon>
        <taxon>Pelagicoccaceae</taxon>
        <taxon>Pelagicoccus</taxon>
    </lineage>
</organism>
<comment type="pathway">
    <text evidence="1 6">Carbohydrate biosynthesis; dTDP-L-rhamnose biosynthesis.</text>
</comment>
<comment type="function">
    <text evidence="6">Catalyzes the reduction of dTDP-6-deoxy-L-lyxo-4-hexulose to yield dTDP-L-rhamnose.</text>
</comment>
<comment type="catalytic activity">
    <reaction evidence="5">
        <text>dTDP-beta-L-rhamnose + NADP(+) = dTDP-4-dehydro-beta-L-rhamnose + NADPH + H(+)</text>
        <dbReference type="Rhea" id="RHEA:21796"/>
        <dbReference type="ChEBI" id="CHEBI:15378"/>
        <dbReference type="ChEBI" id="CHEBI:57510"/>
        <dbReference type="ChEBI" id="CHEBI:57783"/>
        <dbReference type="ChEBI" id="CHEBI:58349"/>
        <dbReference type="ChEBI" id="CHEBI:62830"/>
        <dbReference type="EC" id="1.1.1.133"/>
    </reaction>
</comment>
<keyword evidence="12" id="KW-1185">Reference proteome</keyword>
<keyword evidence="6" id="KW-0560">Oxidoreductase</keyword>
<comment type="similarity">
    <text evidence="2 6">Belongs to the dTDP-4-dehydrorhamnose reductase family.</text>
</comment>
<dbReference type="Proteomes" id="UP000622317">
    <property type="component" value="Unassembled WGS sequence"/>
</dbReference>
<evidence type="ECO:0000313" key="12">
    <source>
        <dbReference type="Proteomes" id="UP000622317"/>
    </source>
</evidence>
<proteinExistence type="inferred from homology"/>
<dbReference type="PANTHER" id="PTHR10491">
    <property type="entry name" value="DTDP-4-DEHYDRORHAMNOSE REDUCTASE"/>
    <property type="match status" value="1"/>
</dbReference>
<dbReference type="EMBL" id="JACYFG010000053">
    <property type="protein sequence ID" value="MBD5782194.1"/>
    <property type="molecule type" value="Genomic_DNA"/>
</dbReference>
<dbReference type="PANTHER" id="PTHR10491:SF4">
    <property type="entry name" value="METHIONINE ADENOSYLTRANSFERASE 2 SUBUNIT BETA"/>
    <property type="match status" value="1"/>
</dbReference>
<dbReference type="GO" id="GO:0006556">
    <property type="term" value="P:S-adenosylmethionine biosynthetic process"/>
    <property type="evidence" value="ECO:0007669"/>
    <property type="project" value="TreeGrafter"/>
</dbReference>
<dbReference type="EMBL" id="JACYFG010000009">
    <property type="protein sequence ID" value="MBD5779485.1"/>
    <property type="molecule type" value="Genomic_DNA"/>
</dbReference>
<evidence type="ECO:0000313" key="8">
    <source>
        <dbReference type="EMBL" id="MBD5779485.1"/>
    </source>
</evidence>
<dbReference type="GO" id="GO:0048269">
    <property type="term" value="C:methionine adenosyltransferase complex"/>
    <property type="evidence" value="ECO:0007669"/>
    <property type="project" value="TreeGrafter"/>
</dbReference>
<dbReference type="AlphaFoldDB" id="A0A927F8I9"/>
<dbReference type="GO" id="GO:0008831">
    <property type="term" value="F:dTDP-4-dehydrorhamnose reductase activity"/>
    <property type="evidence" value="ECO:0007669"/>
    <property type="project" value="UniProtKB-EC"/>
</dbReference>
<dbReference type="Pfam" id="PF04321">
    <property type="entry name" value="RmlD_sub_bind"/>
    <property type="match status" value="1"/>
</dbReference>
<evidence type="ECO:0000256" key="4">
    <source>
        <dbReference type="ARBA" id="ARBA00017099"/>
    </source>
</evidence>
<dbReference type="InterPro" id="IPR036291">
    <property type="entry name" value="NAD(P)-bd_dom_sf"/>
</dbReference>
<evidence type="ECO:0000256" key="6">
    <source>
        <dbReference type="RuleBase" id="RU364082"/>
    </source>
</evidence>
<sequence>MIALVGSTGYVGSAFRQLLEGKGVAFKTLSGRQIANGSKKDFADALKDAGATFLVNCAGYTGKPNVDACELDKGNCLDGNAVLPGVIREVCGDLSIGWGHVSSGCIFGGERPGGGGWREDDAPNFSFRKPPCSFYSGTKALGEEVLGYREVDRGDGQWPAWEHESSPEGYVWRLRIPFNHLDNPRNYLTKVQSYATLLQATNSLSQLEDFVAACYECVEKQVPYGIYNVTNPGAVTTSQVVELIKKTGVNGKEFQFFEDEADFMSKAAKTPRSNCVLDESKLRDAGVIMRPVEEALEWSLKNWRKA</sequence>
<protein>
    <recommendedName>
        <fullName evidence="4 6">dTDP-4-dehydrorhamnose reductase</fullName>
        <ecNumber evidence="3 6">1.1.1.133</ecNumber>
    </recommendedName>
</protein>
<feature type="domain" description="RmlD-like substrate binding" evidence="7">
    <location>
        <begin position="2"/>
        <end position="145"/>
    </location>
</feature>
<evidence type="ECO:0000256" key="1">
    <source>
        <dbReference type="ARBA" id="ARBA00004781"/>
    </source>
</evidence>
<dbReference type="InterPro" id="IPR005913">
    <property type="entry name" value="dTDP_dehydrorham_reduct"/>
</dbReference>
<dbReference type="Gene3D" id="3.40.50.720">
    <property type="entry name" value="NAD(P)-binding Rossmann-like Domain"/>
    <property type="match status" value="1"/>
</dbReference>
<dbReference type="InterPro" id="IPR029903">
    <property type="entry name" value="RmlD-like-bd"/>
</dbReference>
<comment type="caution">
    <text evidence="10">The sequence shown here is derived from an EMBL/GenBank/DDBJ whole genome shotgun (WGS) entry which is preliminary data.</text>
</comment>
<evidence type="ECO:0000256" key="2">
    <source>
        <dbReference type="ARBA" id="ARBA00010944"/>
    </source>
</evidence>
<evidence type="ECO:0000259" key="7">
    <source>
        <dbReference type="Pfam" id="PF04321"/>
    </source>
</evidence>
<dbReference type="SUPFAM" id="SSF51735">
    <property type="entry name" value="NAD(P)-binding Rossmann-fold domains"/>
    <property type="match status" value="1"/>
</dbReference>
<dbReference type="EMBL" id="JACYFG010000016">
    <property type="protein sequence ID" value="MBD5779824.1"/>
    <property type="molecule type" value="Genomic_DNA"/>
</dbReference>
<evidence type="ECO:0000313" key="11">
    <source>
        <dbReference type="EMBL" id="MBD5782194.1"/>
    </source>
</evidence>
<gene>
    <name evidence="8" type="ORF">IEN85_08260</name>
    <name evidence="9" type="ORF">IEN85_09045</name>
    <name evidence="10" type="ORF">IEN85_09995</name>
    <name evidence="11" type="ORF">IEN85_22035</name>
</gene>
<dbReference type="RefSeq" id="WP_191616626.1">
    <property type="nucleotide sequence ID" value="NZ_JACYFG010000009.1"/>
</dbReference>
<evidence type="ECO:0000313" key="9">
    <source>
        <dbReference type="EMBL" id="MBD5779639.1"/>
    </source>
</evidence>
<name>A0A927F8I9_9BACT</name>
<evidence type="ECO:0000256" key="5">
    <source>
        <dbReference type="ARBA" id="ARBA00048200"/>
    </source>
</evidence>
<reference evidence="10" key="1">
    <citation type="submission" date="2020-09" db="EMBL/GenBank/DDBJ databases">
        <title>Pelagicoccus enzymogenes sp. nov. with an EPS production, isolated from marine sediment.</title>
        <authorList>
            <person name="Feng X."/>
        </authorList>
    </citation>
    <scope>NUCLEOTIDE SEQUENCE</scope>
    <source>
        <strain evidence="10">NFK12</strain>
    </source>
</reference>
<evidence type="ECO:0000313" key="10">
    <source>
        <dbReference type="EMBL" id="MBD5779824.1"/>
    </source>
</evidence>
<keyword evidence="6" id="KW-0521">NADP</keyword>
<dbReference type="GO" id="GO:0048270">
    <property type="term" value="F:methionine adenosyltransferase regulator activity"/>
    <property type="evidence" value="ECO:0007669"/>
    <property type="project" value="TreeGrafter"/>
</dbReference>
<evidence type="ECO:0000256" key="3">
    <source>
        <dbReference type="ARBA" id="ARBA00012929"/>
    </source>
</evidence>
<dbReference type="EC" id="1.1.1.133" evidence="3 6"/>
<accession>A0A927F8I9</accession>
<dbReference type="EMBL" id="JACYFG010000010">
    <property type="protein sequence ID" value="MBD5779639.1"/>
    <property type="molecule type" value="Genomic_DNA"/>
</dbReference>